<dbReference type="PANTHER" id="PTHR45629">
    <property type="entry name" value="SNF2/RAD54 FAMILY MEMBER"/>
    <property type="match status" value="1"/>
</dbReference>
<dbReference type="InterPro" id="IPR049730">
    <property type="entry name" value="SNF2/RAD54-like_C"/>
</dbReference>
<evidence type="ECO:0000313" key="8">
    <source>
        <dbReference type="EMBL" id="ORZ30771.1"/>
    </source>
</evidence>
<evidence type="ECO:0000313" key="9">
    <source>
        <dbReference type="Proteomes" id="UP000193411"/>
    </source>
</evidence>
<dbReference type="GO" id="GO:0045003">
    <property type="term" value="P:double-strand break repair via synthesis-dependent strand annealing"/>
    <property type="evidence" value="ECO:0007669"/>
    <property type="project" value="TreeGrafter"/>
</dbReference>
<dbReference type="GO" id="GO:0004386">
    <property type="term" value="F:helicase activity"/>
    <property type="evidence" value="ECO:0007669"/>
    <property type="project" value="UniProtKB-KW"/>
</dbReference>
<keyword evidence="3 8" id="KW-0378">Hydrolase</keyword>
<evidence type="ECO:0000256" key="2">
    <source>
        <dbReference type="ARBA" id="ARBA00022741"/>
    </source>
</evidence>
<evidence type="ECO:0000256" key="1">
    <source>
        <dbReference type="ARBA" id="ARBA00022553"/>
    </source>
</evidence>
<dbReference type="PANTHER" id="PTHR45629:SF7">
    <property type="entry name" value="DNA EXCISION REPAIR PROTEIN ERCC-6-RELATED"/>
    <property type="match status" value="1"/>
</dbReference>
<keyword evidence="2" id="KW-0547">Nucleotide-binding</keyword>
<evidence type="ECO:0000256" key="4">
    <source>
        <dbReference type="ARBA" id="ARBA00022806"/>
    </source>
</evidence>
<dbReference type="FunFam" id="3.40.50.10810:FF:000010">
    <property type="entry name" value="DNA repair and recombination protein RAD54-like"/>
    <property type="match status" value="1"/>
</dbReference>
<dbReference type="Gene3D" id="3.40.50.10810">
    <property type="entry name" value="Tandem AAA-ATPase domain"/>
    <property type="match status" value="1"/>
</dbReference>
<dbReference type="InterPro" id="IPR050496">
    <property type="entry name" value="SNF2_RAD54_helicase_repair"/>
</dbReference>
<dbReference type="AlphaFoldDB" id="A0A1Y2HA13"/>
<keyword evidence="9" id="KW-1185">Reference proteome</keyword>
<dbReference type="InterPro" id="IPR038718">
    <property type="entry name" value="SNF2-like_sf"/>
</dbReference>
<dbReference type="EMBL" id="MCFL01000075">
    <property type="protein sequence ID" value="ORZ30771.1"/>
    <property type="molecule type" value="Genomic_DNA"/>
</dbReference>
<dbReference type="GO" id="GO:0005634">
    <property type="term" value="C:nucleus"/>
    <property type="evidence" value="ECO:0007669"/>
    <property type="project" value="TreeGrafter"/>
</dbReference>
<dbReference type="GO" id="GO:0016787">
    <property type="term" value="F:hydrolase activity"/>
    <property type="evidence" value="ECO:0007669"/>
    <property type="project" value="UniProtKB-KW"/>
</dbReference>
<evidence type="ECO:0000256" key="3">
    <source>
        <dbReference type="ARBA" id="ARBA00022801"/>
    </source>
</evidence>
<name>A0A1Y2HA13_9FUNG</name>
<dbReference type="SUPFAM" id="SSF52540">
    <property type="entry name" value="P-loop containing nucleoside triphosphate hydrolases"/>
    <property type="match status" value="2"/>
</dbReference>
<dbReference type="SMART" id="SM00490">
    <property type="entry name" value="HELICc"/>
    <property type="match status" value="1"/>
</dbReference>
<proteinExistence type="predicted"/>
<gene>
    <name evidence="8" type="ORF">BCR44DRAFT_127531</name>
</gene>
<dbReference type="GO" id="GO:0007131">
    <property type="term" value="P:reciprocal meiotic recombination"/>
    <property type="evidence" value="ECO:0007669"/>
    <property type="project" value="TreeGrafter"/>
</dbReference>
<dbReference type="Gene3D" id="1.20.120.850">
    <property type="entry name" value="SWI2/SNF2 ATPases, N-terminal domain"/>
    <property type="match status" value="1"/>
</dbReference>
<dbReference type="Pfam" id="PF00271">
    <property type="entry name" value="Helicase_C"/>
    <property type="match status" value="1"/>
</dbReference>
<accession>A0A1Y2HA13</accession>
<dbReference type="InterPro" id="IPR027417">
    <property type="entry name" value="P-loop_NTPase"/>
</dbReference>
<dbReference type="SMART" id="SM00487">
    <property type="entry name" value="DEXDc"/>
    <property type="match status" value="1"/>
</dbReference>
<keyword evidence="4" id="KW-0347">Helicase</keyword>
<dbReference type="OrthoDB" id="413460at2759"/>
<dbReference type="InterPro" id="IPR001650">
    <property type="entry name" value="Helicase_C-like"/>
</dbReference>
<dbReference type="CDD" id="cd18793">
    <property type="entry name" value="SF2_C_SNF"/>
    <property type="match status" value="1"/>
</dbReference>
<evidence type="ECO:0000256" key="5">
    <source>
        <dbReference type="ARBA" id="ARBA00022840"/>
    </source>
</evidence>
<dbReference type="Proteomes" id="UP000193411">
    <property type="component" value="Unassembled WGS sequence"/>
</dbReference>
<feature type="domain" description="Helicase C-terminal" evidence="7">
    <location>
        <begin position="383"/>
        <end position="540"/>
    </location>
</feature>
<dbReference type="FunFam" id="3.40.50.300:FF:000332">
    <property type="entry name" value="DNA repair and recombination protein RAD54-like"/>
    <property type="match status" value="1"/>
</dbReference>
<evidence type="ECO:0000259" key="6">
    <source>
        <dbReference type="PROSITE" id="PS51192"/>
    </source>
</evidence>
<dbReference type="GO" id="GO:0005524">
    <property type="term" value="F:ATP binding"/>
    <property type="evidence" value="ECO:0007669"/>
    <property type="project" value="UniProtKB-KW"/>
</dbReference>
<dbReference type="InterPro" id="IPR000330">
    <property type="entry name" value="SNF2_N"/>
</dbReference>
<dbReference type="Gene3D" id="3.40.50.300">
    <property type="entry name" value="P-loop containing nucleotide triphosphate hydrolases"/>
    <property type="match status" value="1"/>
</dbReference>
<keyword evidence="1" id="KW-0597">Phosphoprotein</keyword>
<reference evidence="8 9" key="1">
    <citation type="submission" date="2016-07" db="EMBL/GenBank/DDBJ databases">
        <title>Pervasive Adenine N6-methylation of Active Genes in Fungi.</title>
        <authorList>
            <consortium name="DOE Joint Genome Institute"/>
            <person name="Mondo S.J."/>
            <person name="Dannebaum R.O."/>
            <person name="Kuo R.C."/>
            <person name="Labutti K."/>
            <person name="Haridas S."/>
            <person name="Kuo A."/>
            <person name="Salamov A."/>
            <person name="Ahrendt S.R."/>
            <person name="Lipzen A."/>
            <person name="Sullivan W."/>
            <person name="Andreopoulos W.B."/>
            <person name="Clum A."/>
            <person name="Lindquist E."/>
            <person name="Daum C."/>
            <person name="Ramamoorthy G.K."/>
            <person name="Gryganskyi A."/>
            <person name="Culley D."/>
            <person name="Magnuson J.K."/>
            <person name="James T.Y."/>
            <person name="O'Malley M.A."/>
            <person name="Stajich J.E."/>
            <person name="Spatafora J.W."/>
            <person name="Visel A."/>
            <person name="Grigoriev I.V."/>
        </authorList>
    </citation>
    <scope>NUCLEOTIDE SEQUENCE [LARGE SCALE GENOMIC DNA]</scope>
    <source>
        <strain evidence="8 9">PL171</strain>
    </source>
</reference>
<dbReference type="PROSITE" id="PS51194">
    <property type="entry name" value="HELICASE_CTER"/>
    <property type="match status" value="1"/>
</dbReference>
<dbReference type="InterPro" id="IPR014001">
    <property type="entry name" value="Helicase_ATP-bd"/>
</dbReference>
<dbReference type="PROSITE" id="PS51192">
    <property type="entry name" value="HELICASE_ATP_BIND_1"/>
    <property type="match status" value="1"/>
</dbReference>
<evidence type="ECO:0000259" key="7">
    <source>
        <dbReference type="PROSITE" id="PS51194"/>
    </source>
</evidence>
<feature type="domain" description="Helicase ATP-binding" evidence="6">
    <location>
        <begin position="73"/>
        <end position="251"/>
    </location>
</feature>
<keyword evidence="5" id="KW-0067">ATP-binding</keyword>
<protein>
    <submittedName>
        <fullName evidence="8">p-loop containing nucleoside triphosphate hydrolase protein</fullName>
    </submittedName>
</protein>
<dbReference type="Pfam" id="PF00176">
    <property type="entry name" value="SNF2-rel_dom"/>
    <property type="match status" value="1"/>
</dbReference>
<comment type="caution">
    <text evidence="8">The sequence shown here is derived from an EMBL/GenBank/DDBJ whole genome shotgun (WGS) entry which is preliminary data.</text>
</comment>
<sequence length="626" mass="71052">MRAGVKPPARPLHDPDAEGALVLWRPPELSEAEKMRLKEEDKQVAVVVDPTLSRVLRPHQIDGVAFMYQCVTGLKVPGVQGCIMADEMGLGKTLQCITLLWTLLRQSPSPGKPTVEKAIIVCPSSLVRNWANELIKWLGHNAIHPLCADNKGSKEENTKALQQFVSAKGRAIINPILIISYESLRLYSPILGQTPIGLMLCDEGHRLKNANSQTFVSLNGLNVPRRVILTGTPIQNDLTEYFSLLAFACPGMLGTESEFRKNFELPINRGRDADASDKEREIADQKLQELVAMASRVQIRRTQDLLRKYLPTKQEHVVFCKMAAEQLAMYQRYLDSSEVKALLRGKDSQPLKAIGYLKKLVNHPCLVDETRELRVHESGKLLVLDRMLHKIKTTTRDKIVLISNYTQTLDVFEKLCGTRGWGYLRLDGTMNVKKRQKLVDSFNDPTGGEFIFLLSSKAGGCGINLIGANRLVLFDPDWNPASDMQALARVWRDGQKKECFIYRFIATGTIEEKIFQRQCHKQMLSNCVVDEEQEVERHFSLENLRMLFQYNANTLSDTHDTFKCKRCVNNRQFRPPPRDNVSARNAATDMSLWHHYSEVEHSKVPDPMLRECGKDIVTFVFHNETQ</sequence>
<dbReference type="GO" id="GO:0015616">
    <property type="term" value="F:DNA translocase activity"/>
    <property type="evidence" value="ECO:0007669"/>
    <property type="project" value="TreeGrafter"/>
</dbReference>
<dbReference type="STRING" id="765915.A0A1Y2HA13"/>
<organism evidence="8 9">
    <name type="scientific">Catenaria anguillulae PL171</name>
    <dbReference type="NCBI Taxonomy" id="765915"/>
    <lineage>
        <taxon>Eukaryota</taxon>
        <taxon>Fungi</taxon>
        <taxon>Fungi incertae sedis</taxon>
        <taxon>Blastocladiomycota</taxon>
        <taxon>Blastocladiomycetes</taxon>
        <taxon>Blastocladiales</taxon>
        <taxon>Catenariaceae</taxon>
        <taxon>Catenaria</taxon>
    </lineage>
</organism>